<organism evidence="2 3">
    <name type="scientific">Shigella dysenteriae WRSd3</name>
    <dbReference type="NCBI Taxonomy" id="1401327"/>
    <lineage>
        <taxon>Bacteria</taxon>
        <taxon>Pseudomonadati</taxon>
        <taxon>Pseudomonadota</taxon>
        <taxon>Gammaproteobacteria</taxon>
        <taxon>Enterobacterales</taxon>
        <taxon>Enterobacteriaceae</taxon>
        <taxon>Shigella</taxon>
    </lineage>
</organism>
<evidence type="ECO:0000313" key="1">
    <source>
        <dbReference type="EMBL" id="ESU76016.1"/>
    </source>
</evidence>
<evidence type="ECO:0000313" key="3">
    <source>
        <dbReference type="Proteomes" id="UP000017944"/>
    </source>
</evidence>
<accession>A0A090NNY5</accession>
<comment type="caution">
    <text evidence="2">The sequence shown here is derived from an EMBL/GenBank/DDBJ whole genome shotgun (WGS) entry which is preliminary data.</text>
</comment>
<name>A0A090NNY5_SHIDY</name>
<gene>
    <name evidence="2" type="ORF">WRSd3_00180</name>
    <name evidence="1" type="ORF">WRSd3_p00168</name>
</gene>
<reference evidence="2 3" key="1">
    <citation type="submission" date="2013-10" db="EMBL/GenBank/DDBJ databases">
        <title>Draft genomes and the virulence plasmids of Sd1617 vaccine constructs: WRSd3 and WRSd5.</title>
        <authorList>
            <person name="Aksomboon Vongsawan A."/>
            <person name="Venkatesan M.M."/>
            <person name="Vaisvil B."/>
            <person name="Emel G."/>
            <person name="Kepatral V."/>
            <person name="Sethabutr O."/>
            <person name="Serichantalergs O."/>
            <person name="Mason C."/>
        </authorList>
    </citation>
    <scope>NUCLEOTIDE SEQUENCE [LARGE SCALE GENOMIC DNA]</scope>
    <source>
        <strain evidence="2 3">WRSd3</strain>
        <plasmid evidence="1">unnamed</plasmid>
    </source>
</reference>
<dbReference type="AlphaFoldDB" id="A0A090NNY5"/>
<proteinExistence type="predicted"/>
<keyword evidence="1" id="KW-0614">Plasmid</keyword>
<dbReference type="EMBL" id="AXUT01000016">
    <property type="protein sequence ID" value="ESU82244.1"/>
    <property type="molecule type" value="Genomic_DNA"/>
</dbReference>
<geneLocation type="plasmid" evidence="1">
    <name>unnamed</name>
</geneLocation>
<protein>
    <submittedName>
        <fullName evidence="2">Uncharacterized protein</fullName>
    </submittedName>
</protein>
<evidence type="ECO:0000313" key="2">
    <source>
        <dbReference type="EMBL" id="ESU82244.1"/>
    </source>
</evidence>
<sequence length="53" mass="6076">MKELEYFWAGGGITNDITEYKFSYIGRISCVGRRNVSLEISELPQGMIVYLNI</sequence>
<dbReference type="Proteomes" id="UP000017944">
    <property type="component" value="Unassembled WGS sequence"/>
</dbReference>
<dbReference type="EMBL" id="AXUT01000778">
    <property type="protein sequence ID" value="ESU76016.1"/>
    <property type="molecule type" value="Genomic_DNA"/>
</dbReference>